<reference evidence="2 3" key="1">
    <citation type="submission" date="2016-10" db="EMBL/GenBank/DDBJ databases">
        <authorList>
            <person name="de Groot N.N."/>
        </authorList>
    </citation>
    <scope>NUCLEOTIDE SEQUENCE [LARGE SCALE GENOMIC DNA]</scope>
    <source>
        <strain evidence="2 3">CGMCC 4.5739</strain>
    </source>
</reference>
<organism evidence="2 3">
    <name type="scientific">Streptomyces aidingensis</name>
    <dbReference type="NCBI Taxonomy" id="910347"/>
    <lineage>
        <taxon>Bacteria</taxon>
        <taxon>Bacillati</taxon>
        <taxon>Actinomycetota</taxon>
        <taxon>Actinomycetes</taxon>
        <taxon>Kitasatosporales</taxon>
        <taxon>Streptomycetaceae</taxon>
        <taxon>Streptomyces</taxon>
    </lineage>
</organism>
<feature type="transmembrane region" description="Helical" evidence="1">
    <location>
        <begin position="12"/>
        <end position="35"/>
    </location>
</feature>
<accession>A0A1I1QG79</accession>
<evidence type="ECO:0000313" key="2">
    <source>
        <dbReference type="EMBL" id="SFD21076.1"/>
    </source>
</evidence>
<dbReference type="EMBL" id="FOLM01000011">
    <property type="protein sequence ID" value="SFD21076.1"/>
    <property type="molecule type" value="Genomic_DNA"/>
</dbReference>
<dbReference type="AlphaFoldDB" id="A0A1I1QG79"/>
<evidence type="ECO:0000313" key="3">
    <source>
        <dbReference type="Proteomes" id="UP000199207"/>
    </source>
</evidence>
<name>A0A1I1QG79_9ACTN</name>
<gene>
    <name evidence="2" type="ORF">SAMN05421773_11190</name>
</gene>
<evidence type="ECO:0000256" key="1">
    <source>
        <dbReference type="SAM" id="Phobius"/>
    </source>
</evidence>
<dbReference type="STRING" id="910347.SAMN05421773_11190"/>
<sequence length="137" mass="13696">MPDRQPSRRGAGPLIAAAAGGLVLGAAGVGVAWALGDSGGGPLDAGGGAEADARDACEVLARFDEERFFDEDDAGRIASYRFGLVVGLAEAAAVGDAEYEPLAEAMRTAQAGIANAGDLDGEAGQALADAREFCDGR</sequence>
<keyword evidence="1" id="KW-0472">Membrane</keyword>
<dbReference type="PROSITE" id="PS51318">
    <property type="entry name" value="TAT"/>
    <property type="match status" value="1"/>
</dbReference>
<dbReference type="Proteomes" id="UP000199207">
    <property type="component" value="Unassembled WGS sequence"/>
</dbReference>
<protein>
    <submittedName>
        <fullName evidence="2">Uncharacterized protein</fullName>
    </submittedName>
</protein>
<keyword evidence="1" id="KW-1133">Transmembrane helix</keyword>
<dbReference type="InterPro" id="IPR006311">
    <property type="entry name" value="TAT_signal"/>
</dbReference>
<keyword evidence="1" id="KW-0812">Transmembrane</keyword>
<keyword evidence="3" id="KW-1185">Reference proteome</keyword>
<proteinExistence type="predicted"/>